<feature type="chain" id="PRO_5045923960" evidence="4">
    <location>
        <begin position="26"/>
        <end position="227"/>
    </location>
</feature>
<evidence type="ECO:0000259" key="5">
    <source>
        <dbReference type="PROSITE" id="PS51352"/>
    </source>
</evidence>
<evidence type="ECO:0000313" key="7">
    <source>
        <dbReference type="Proteomes" id="UP001233673"/>
    </source>
</evidence>
<evidence type="ECO:0000256" key="3">
    <source>
        <dbReference type="SAM" id="MobiDB-lite"/>
    </source>
</evidence>
<evidence type="ECO:0000256" key="4">
    <source>
        <dbReference type="SAM" id="SignalP"/>
    </source>
</evidence>
<evidence type="ECO:0000256" key="1">
    <source>
        <dbReference type="ARBA" id="ARBA00010996"/>
    </source>
</evidence>
<gene>
    <name evidence="6" type="ORF">QOZ88_06815</name>
</gene>
<organism evidence="6 7">
    <name type="scientific">Blastococcus carthaginiensis</name>
    <dbReference type="NCBI Taxonomy" id="3050034"/>
    <lineage>
        <taxon>Bacteria</taxon>
        <taxon>Bacillati</taxon>
        <taxon>Actinomycetota</taxon>
        <taxon>Actinomycetes</taxon>
        <taxon>Geodermatophilales</taxon>
        <taxon>Geodermatophilaceae</taxon>
        <taxon>Blastococcus</taxon>
    </lineage>
</organism>
<sequence>MIPAVRRRSRRAAPALLLTTGLLLAGCGGSADGAADPAAAGGHDHSGDAPAVVEGPEDRYAGLDLPEPYRRPSFTLTDTTGAEYDFRAATAGRPTMLFFGYTNCPDICPTTMADVAVALRGLDPALAEQVQVVFVTTDPATDTPQVLGEYLDRFDADLPTSFVGLTGDQEAVERAQLAAGVPQAEDNGRLHSTMLLLYGADDAAHVAFNAGNTHQDIAEDLQVVAGA</sequence>
<dbReference type="EMBL" id="JASNFN010000004">
    <property type="protein sequence ID" value="MDP5182344.1"/>
    <property type="molecule type" value="Genomic_DNA"/>
</dbReference>
<reference evidence="7" key="1">
    <citation type="submission" date="2023-05" db="EMBL/GenBank/DDBJ databases">
        <title>Draft genome of Pseudofrankia sp. BMG5.37.</title>
        <authorList>
            <person name="Gtari M."/>
            <person name="Ghodhbane F."/>
            <person name="Sbissi I."/>
        </authorList>
    </citation>
    <scope>NUCLEOTIDE SEQUENCE [LARGE SCALE GENOMIC DNA]</scope>
    <source>
        <strain evidence="7">BMG 814</strain>
    </source>
</reference>
<dbReference type="SUPFAM" id="SSF52833">
    <property type="entry name" value="Thioredoxin-like"/>
    <property type="match status" value="1"/>
</dbReference>
<name>A0ABT9I9V2_9ACTN</name>
<feature type="signal peptide" evidence="4">
    <location>
        <begin position="1"/>
        <end position="25"/>
    </location>
</feature>
<dbReference type="InterPro" id="IPR013766">
    <property type="entry name" value="Thioredoxin_domain"/>
</dbReference>
<evidence type="ECO:0000313" key="6">
    <source>
        <dbReference type="EMBL" id="MDP5182344.1"/>
    </source>
</evidence>
<accession>A0ABT9I9V2</accession>
<dbReference type="PROSITE" id="PS51257">
    <property type="entry name" value="PROKAR_LIPOPROTEIN"/>
    <property type="match status" value="1"/>
</dbReference>
<dbReference type="InterPro" id="IPR036249">
    <property type="entry name" value="Thioredoxin-like_sf"/>
</dbReference>
<feature type="region of interest" description="Disordered" evidence="3">
    <location>
        <begin position="34"/>
        <end position="55"/>
    </location>
</feature>
<keyword evidence="7" id="KW-1185">Reference proteome</keyword>
<evidence type="ECO:0000256" key="2">
    <source>
        <dbReference type="ARBA" id="ARBA00023008"/>
    </source>
</evidence>
<dbReference type="PANTHER" id="PTHR12151">
    <property type="entry name" value="ELECTRON TRANSPORT PROTIN SCO1/SENC FAMILY MEMBER"/>
    <property type="match status" value="1"/>
</dbReference>
<dbReference type="Gene3D" id="3.40.30.10">
    <property type="entry name" value="Glutaredoxin"/>
    <property type="match status" value="1"/>
</dbReference>
<keyword evidence="4" id="KW-0732">Signal</keyword>
<proteinExistence type="inferred from homology"/>
<dbReference type="CDD" id="cd02968">
    <property type="entry name" value="SCO"/>
    <property type="match status" value="1"/>
</dbReference>
<dbReference type="RefSeq" id="WP_305999037.1">
    <property type="nucleotide sequence ID" value="NZ_JASNFN010000004.1"/>
</dbReference>
<dbReference type="PROSITE" id="PS51352">
    <property type="entry name" value="THIOREDOXIN_2"/>
    <property type="match status" value="1"/>
</dbReference>
<dbReference type="PANTHER" id="PTHR12151:SF25">
    <property type="entry name" value="LINALOOL DEHYDRATASE_ISOMERASE DOMAIN-CONTAINING PROTEIN"/>
    <property type="match status" value="1"/>
</dbReference>
<dbReference type="Proteomes" id="UP001233673">
    <property type="component" value="Unassembled WGS sequence"/>
</dbReference>
<comment type="caution">
    <text evidence="6">The sequence shown here is derived from an EMBL/GenBank/DDBJ whole genome shotgun (WGS) entry which is preliminary data.</text>
</comment>
<dbReference type="Pfam" id="PF02630">
    <property type="entry name" value="SCO1-SenC"/>
    <property type="match status" value="1"/>
</dbReference>
<comment type="similarity">
    <text evidence="1">Belongs to the SCO1/2 family.</text>
</comment>
<feature type="domain" description="Thioredoxin" evidence="5">
    <location>
        <begin position="65"/>
        <end position="227"/>
    </location>
</feature>
<dbReference type="InterPro" id="IPR003782">
    <property type="entry name" value="SCO1/SenC"/>
</dbReference>
<keyword evidence="2" id="KW-0186">Copper</keyword>
<protein>
    <submittedName>
        <fullName evidence="6">SCO family protein</fullName>
    </submittedName>
</protein>